<dbReference type="InterPro" id="IPR033740">
    <property type="entry name" value="Pept_M24B"/>
</dbReference>
<comment type="similarity">
    <text evidence="1">Belongs to the peptidase M24B family.</text>
</comment>
<keyword evidence="3" id="KW-0378">Hydrolase</keyword>
<evidence type="ECO:0000313" key="7">
    <source>
        <dbReference type="EMBL" id="SDW60940.1"/>
    </source>
</evidence>
<evidence type="ECO:0000259" key="6">
    <source>
        <dbReference type="Pfam" id="PF16188"/>
    </source>
</evidence>
<dbReference type="AlphaFoldDB" id="A0A1H2UXX9"/>
<protein>
    <submittedName>
        <fullName evidence="7">Xaa-Pro aminopeptidase</fullName>
    </submittedName>
</protein>
<feature type="domain" description="Peptidase M24 C-terminal" evidence="6">
    <location>
        <begin position="533"/>
        <end position="593"/>
    </location>
</feature>
<dbReference type="SUPFAM" id="SSF53092">
    <property type="entry name" value="Creatinase/prolidase N-terminal domain"/>
    <property type="match status" value="1"/>
</dbReference>
<dbReference type="Proteomes" id="UP000198828">
    <property type="component" value="Unassembled WGS sequence"/>
</dbReference>
<dbReference type="GO" id="GO:0070006">
    <property type="term" value="F:metalloaminopeptidase activity"/>
    <property type="evidence" value="ECO:0007669"/>
    <property type="project" value="InterPro"/>
</dbReference>
<sequence>MKVNDRIKKLRNLMKERGIKAYIIPTYDPHQSEYLADHYKTRVWISGFTGSAGTVIVTEDKAILWTDGRYFIQAEKELEGSEIQLFKIGIPGFPTYMEWLRDNLNDGDALGFDGKVFPQSDVKRLEEEMGQKRIRFIDEYDLIGELWTDRPPAPKSKAFVHDVKYTGKTAKEKIEEVRIAMEKKGVDYFLLGSLDDIAWLYNIRGRDVACNPVVISYALISKYEAWLFVDEDKLDDEVKTHLKENGIAVDGYDKVIDYVKGINEGNKVFLDPSRINRWLYKGVPVGCEIVEGTNITTKLKGIKNSTEIENQKKAYIKDGVALVKFLYWLDNNIGKINITEVSAAEKLEEFRRKQEGFIEPSFDTIAAYKENGAMMHYKAEEGKSNYELKKEGMFLVDSGGQYLDGTTDITRTIILGDITEEEKKDFTLTLKGHINLIDARFLYGATGSNLDVLARYPLWQEGIDYKSGTGHGIGFLLNVHEGPHRISTIPNNVILEKGMVVTIEPGVYRAEKYGIRIENVAVVVEDIETDSGQFMKFETISYCPIDLEGIDVDMLTEKERKWLNDYHEKVYEKLSPFLNEEEKEWLKEETRSI</sequence>
<feature type="domain" description="Peptidase M24" evidence="4">
    <location>
        <begin position="311"/>
        <end position="524"/>
    </location>
</feature>
<feature type="domain" description="Creatinase N-terminal" evidence="5">
    <location>
        <begin position="6"/>
        <end position="136"/>
    </location>
</feature>
<dbReference type="Gene3D" id="3.90.230.10">
    <property type="entry name" value="Creatinase/methionine aminopeptidase superfamily"/>
    <property type="match status" value="1"/>
</dbReference>
<keyword evidence="7" id="KW-0031">Aminopeptidase</keyword>
<keyword evidence="8" id="KW-1185">Reference proteome</keyword>
<evidence type="ECO:0000259" key="4">
    <source>
        <dbReference type="Pfam" id="PF00557"/>
    </source>
</evidence>
<dbReference type="Pfam" id="PF16189">
    <property type="entry name" value="Creatinase_N_2"/>
    <property type="match status" value="1"/>
</dbReference>
<dbReference type="SUPFAM" id="SSF55920">
    <property type="entry name" value="Creatinase/aminopeptidase"/>
    <property type="match status" value="1"/>
</dbReference>
<dbReference type="GO" id="GO:0005737">
    <property type="term" value="C:cytoplasm"/>
    <property type="evidence" value="ECO:0007669"/>
    <property type="project" value="UniProtKB-ARBA"/>
</dbReference>
<gene>
    <name evidence="7" type="ORF">SAMN05660923_00962</name>
</gene>
<dbReference type="InterPro" id="IPR036005">
    <property type="entry name" value="Creatinase/aminopeptidase-like"/>
</dbReference>
<dbReference type="Pfam" id="PF16188">
    <property type="entry name" value="Peptidase_M24_C"/>
    <property type="match status" value="1"/>
</dbReference>
<dbReference type="PANTHER" id="PTHR43763">
    <property type="entry name" value="XAA-PRO AMINOPEPTIDASE 1"/>
    <property type="match status" value="1"/>
</dbReference>
<evidence type="ECO:0000313" key="8">
    <source>
        <dbReference type="Proteomes" id="UP000198828"/>
    </source>
</evidence>
<keyword evidence="2" id="KW-0479">Metal-binding</keyword>
<dbReference type="CDD" id="cd01085">
    <property type="entry name" value="APP"/>
    <property type="match status" value="1"/>
</dbReference>
<dbReference type="Pfam" id="PF00557">
    <property type="entry name" value="Peptidase_M24"/>
    <property type="match status" value="1"/>
</dbReference>
<proteinExistence type="inferred from homology"/>
<dbReference type="PANTHER" id="PTHR43763:SF6">
    <property type="entry name" value="XAA-PRO AMINOPEPTIDASE 1"/>
    <property type="match status" value="1"/>
</dbReference>
<dbReference type="Gene3D" id="3.40.350.10">
    <property type="entry name" value="Creatinase/prolidase N-terminal domain"/>
    <property type="match status" value="2"/>
</dbReference>
<keyword evidence="7" id="KW-0645">Protease</keyword>
<dbReference type="FunFam" id="3.40.350.10:FF:000003">
    <property type="entry name" value="Xaa-pro aminopeptidase P"/>
    <property type="match status" value="1"/>
</dbReference>
<reference evidence="7 8" key="1">
    <citation type="submission" date="2016-10" db="EMBL/GenBank/DDBJ databases">
        <authorList>
            <person name="de Groot N.N."/>
        </authorList>
    </citation>
    <scope>NUCLEOTIDE SEQUENCE [LARGE SCALE GENOMIC DNA]</scope>
    <source>
        <strain evidence="7 8">DSM 23310</strain>
    </source>
</reference>
<evidence type="ECO:0000256" key="2">
    <source>
        <dbReference type="ARBA" id="ARBA00022723"/>
    </source>
</evidence>
<dbReference type="Pfam" id="PF01321">
    <property type="entry name" value="Creatinase_N"/>
    <property type="match status" value="1"/>
</dbReference>
<accession>A0A1H2UXX9</accession>
<evidence type="ECO:0000256" key="3">
    <source>
        <dbReference type="ARBA" id="ARBA00022801"/>
    </source>
</evidence>
<dbReference type="InterPro" id="IPR029149">
    <property type="entry name" value="Creatin/AminoP/Spt16_N"/>
</dbReference>
<name>A0A1H2UXX9_9FIRM</name>
<dbReference type="InterPro" id="IPR000587">
    <property type="entry name" value="Creatinase_N"/>
</dbReference>
<dbReference type="EMBL" id="FNNG01000003">
    <property type="protein sequence ID" value="SDW60940.1"/>
    <property type="molecule type" value="Genomic_DNA"/>
</dbReference>
<dbReference type="InterPro" id="IPR032416">
    <property type="entry name" value="Peptidase_M24_C"/>
</dbReference>
<organism evidence="7 8">
    <name type="scientific">Tepidimicrobium xylanilyticum</name>
    <dbReference type="NCBI Taxonomy" id="1123352"/>
    <lineage>
        <taxon>Bacteria</taxon>
        <taxon>Bacillati</taxon>
        <taxon>Bacillota</taxon>
        <taxon>Tissierellia</taxon>
        <taxon>Tissierellales</taxon>
        <taxon>Tepidimicrobiaceae</taxon>
        <taxon>Tepidimicrobium</taxon>
    </lineage>
</organism>
<evidence type="ECO:0000256" key="1">
    <source>
        <dbReference type="ARBA" id="ARBA00008766"/>
    </source>
</evidence>
<dbReference type="FunFam" id="3.90.230.10:FF:000009">
    <property type="entry name" value="xaa-Pro aminopeptidase 2"/>
    <property type="match status" value="1"/>
</dbReference>
<dbReference type="InterPro" id="IPR050422">
    <property type="entry name" value="X-Pro_aminopeptidase_P"/>
</dbReference>
<evidence type="ECO:0000259" key="5">
    <source>
        <dbReference type="Pfam" id="PF01321"/>
    </source>
</evidence>
<dbReference type="InterPro" id="IPR000994">
    <property type="entry name" value="Pept_M24"/>
</dbReference>
<dbReference type="GO" id="GO:0046872">
    <property type="term" value="F:metal ion binding"/>
    <property type="evidence" value="ECO:0007669"/>
    <property type="project" value="UniProtKB-KW"/>
</dbReference>